<dbReference type="SUPFAM" id="SSF51905">
    <property type="entry name" value="FAD/NAD(P)-binding domain"/>
    <property type="match status" value="1"/>
</dbReference>
<keyword evidence="3" id="KW-0503">Monooxygenase</keyword>
<dbReference type="Gene3D" id="3.50.50.60">
    <property type="entry name" value="FAD/NAD(P)-binding domain"/>
    <property type="match status" value="2"/>
</dbReference>
<dbReference type="AlphaFoldDB" id="A0A964FHI9"/>
<proteinExistence type="predicted"/>
<dbReference type="InterPro" id="IPR002938">
    <property type="entry name" value="FAD-bd"/>
</dbReference>
<evidence type="ECO:0000313" key="3">
    <source>
        <dbReference type="EMBL" id="MCC0177538.1"/>
    </source>
</evidence>
<keyword evidence="1" id="KW-0560">Oxidoreductase</keyword>
<feature type="domain" description="FAD-binding" evidence="2">
    <location>
        <begin position="3"/>
        <end position="312"/>
    </location>
</feature>
<evidence type="ECO:0000256" key="1">
    <source>
        <dbReference type="ARBA" id="ARBA00023002"/>
    </source>
</evidence>
<dbReference type="PRINTS" id="PR00420">
    <property type="entry name" value="RNGMNOXGNASE"/>
</dbReference>
<dbReference type="EMBL" id="JADWDC010000024">
    <property type="protein sequence ID" value="MCC0177538.1"/>
    <property type="molecule type" value="Genomic_DNA"/>
</dbReference>
<dbReference type="Proteomes" id="UP000729733">
    <property type="component" value="Unassembled WGS sequence"/>
</dbReference>
<gene>
    <name evidence="3" type="ORF">I4641_11170</name>
</gene>
<comment type="caution">
    <text evidence="3">The sequence shown here is derived from an EMBL/GenBank/DDBJ whole genome shotgun (WGS) entry which is preliminary data.</text>
</comment>
<name>A0A964FHI9_9CYAN</name>
<sequence>MKQVVIVGAGPTGATLALLLVKWGIKVKLIEASRDFQRLFRGEGLMPSGLDALEQMGLLELIADISHQSIDAWDFLLSGKSLFRVNEPIEKNGQPCTTVSQPHLLSAIIEQAQDYPQFEFIQGEAVKDLVQGLKRVNGVKLASGQEIMADLIIAADGRNSVIRNKAGIELTKLHSSIDILWFKLDSGALSKSENTFYSIIKGRDAFGLFRASSGKFHIGWGLHADDDYDWKETDWAQKLAETAPPWLAKHIETHGASLTKPMHLSVVVGRCDRWFCPGLLLLGDAVHPMSPIRAQGINMAFRDAIVAANHLIPLLIQPEINCDRIDKVLPLIQQEREREIICIQQLQGQEMAQAELLHKSAFLRWGARTFAPIIRPGIRASWLRRQRQLRQGVTKVRLSI</sequence>
<protein>
    <submittedName>
        <fullName evidence="3">FAD-dependent monooxygenase</fullName>
    </submittedName>
</protein>
<dbReference type="PANTHER" id="PTHR43476:SF5">
    <property type="entry name" value="FAD-DEPENDENT MONOOXYGENASE"/>
    <property type="match status" value="1"/>
</dbReference>
<evidence type="ECO:0000313" key="4">
    <source>
        <dbReference type="Proteomes" id="UP000729733"/>
    </source>
</evidence>
<dbReference type="InterPro" id="IPR036188">
    <property type="entry name" value="FAD/NAD-bd_sf"/>
</dbReference>
<dbReference type="RefSeq" id="WP_229640602.1">
    <property type="nucleotide sequence ID" value="NZ_JADWDC010000024.1"/>
</dbReference>
<dbReference type="GO" id="GO:0071949">
    <property type="term" value="F:FAD binding"/>
    <property type="evidence" value="ECO:0007669"/>
    <property type="project" value="InterPro"/>
</dbReference>
<organism evidence="3 4">
    <name type="scientific">Waterburya agarophytonicola KI4</name>
    <dbReference type="NCBI Taxonomy" id="2874699"/>
    <lineage>
        <taxon>Bacteria</taxon>
        <taxon>Bacillati</taxon>
        <taxon>Cyanobacteriota</taxon>
        <taxon>Cyanophyceae</taxon>
        <taxon>Pleurocapsales</taxon>
        <taxon>Hyellaceae</taxon>
        <taxon>Waterburya</taxon>
        <taxon>Waterburya agarophytonicola</taxon>
    </lineage>
</organism>
<dbReference type="Pfam" id="PF01494">
    <property type="entry name" value="FAD_binding_3"/>
    <property type="match status" value="1"/>
</dbReference>
<reference evidence="3" key="1">
    <citation type="journal article" date="2021" name="Antonie Van Leeuwenhoek">
        <title>Draft genome and description of Waterburya agarophytonicola gen. nov. sp. nov. (Pleurocapsales, Cyanobacteria): a seaweed symbiont.</title>
        <authorList>
            <person name="Bonthond G."/>
            <person name="Shalygin S."/>
            <person name="Bayer T."/>
            <person name="Weinberger F."/>
        </authorList>
    </citation>
    <scope>NUCLEOTIDE SEQUENCE</scope>
    <source>
        <strain evidence="3">KI4</strain>
    </source>
</reference>
<dbReference type="InterPro" id="IPR050631">
    <property type="entry name" value="PheA/TfdB_FAD_monoxygenase"/>
</dbReference>
<accession>A0A964FHI9</accession>
<dbReference type="GO" id="GO:0004497">
    <property type="term" value="F:monooxygenase activity"/>
    <property type="evidence" value="ECO:0007669"/>
    <property type="project" value="UniProtKB-KW"/>
</dbReference>
<dbReference type="PANTHER" id="PTHR43476">
    <property type="entry name" value="3-(3-HYDROXY-PHENYL)PROPIONATE/3-HYDROXYCINNAMIC ACID HYDROXYLASE"/>
    <property type="match status" value="1"/>
</dbReference>
<evidence type="ECO:0000259" key="2">
    <source>
        <dbReference type="Pfam" id="PF01494"/>
    </source>
</evidence>
<keyword evidence="4" id="KW-1185">Reference proteome</keyword>